<evidence type="ECO:0000256" key="1">
    <source>
        <dbReference type="SAM" id="MobiDB-lite"/>
    </source>
</evidence>
<feature type="region of interest" description="Disordered" evidence="1">
    <location>
        <begin position="1"/>
        <end position="61"/>
    </location>
</feature>
<sequence length="79" mass="9001">AFAVRGRREERSTQFEGDEENAGRREENGGRREENAGRAGQGRGRRGEGKGAGQRRKIKKNKLYTVAFHEFHDEGRDNL</sequence>
<reference evidence="2 3" key="1">
    <citation type="journal article" date="2021" name="Nat. Plants">
        <title>The Taxus genome provides insights into paclitaxel biosynthesis.</title>
        <authorList>
            <person name="Xiong X."/>
            <person name="Gou J."/>
            <person name="Liao Q."/>
            <person name="Li Y."/>
            <person name="Zhou Q."/>
            <person name="Bi G."/>
            <person name="Li C."/>
            <person name="Du R."/>
            <person name="Wang X."/>
            <person name="Sun T."/>
            <person name="Guo L."/>
            <person name="Liang H."/>
            <person name="Lu P."/>
            <person name="Wu Y."/>
            <person name="Zhang Z."/>
            <person name="Ro D.K."/>
            <person name="Shang Y."/>
            <person name="Huang S."/>
            <person name="Yan J."/>
        </authorList>
    </citation>
    <scope>NUCLEOTIDE SEQUENCE [LARGE SCALE GENOMIC DNA]</scope>
    <source>
        <strain evidence="2">Ta-2019</strain>
    </source>
</reference>
<dbReference type="EMBL" id="JAHRHJ020000009">
    <property type="protein sequence ID" value="KAH9301460.1"/>
    <property type="molecule type" value="Genomic_DNA"/>
</dbReference>
<accession>A0AA38CJC3</accession>
<feature type="compositionally biased region" description="Basic and acidic residues" evidence="1">
    <location>
        <begin position="1"/>
        <end position="13"/>
    </location>
</feature>
<dbReference type="AlphaFoldDB" id="A0AA38CJC3"/>
<keyword evidence="3" id="KW-1185">Reference proteome</keyword>
<comment type="caution">
    <text evidence="2">The sequence shown here is derived from an EMBL/GenBank/DDBJ whole genome shotgun (WGS) entry which is preliminary data.</text>
</comment>
<feature type="non-terminal residue" evidence="2">
    <location>
        <position position="1"/>
    </location>
</feature>
<name>A0AA38CJC3_TAXCH</name>
<proteinExistence type="predicted"/>
<evidence type="ECO:0000313" key="3">
    <source>
        <dbReference type="Proteomes" id="UP000824469"/>
    </source>
</evidence>
<feature type="compositionally biased region" description="Basic and acidic residues" evidence="1">
    <location>
        <begin position="21"/>
        <end position="36"/>
    </location>
</feature>
<evidence type="ECO:0000313" key="2">
    <source>
        <dbReference type="EMBL" id="KAH9301460.1"/>
    </source>
</evidence>
<dbReference type="Proteomes" id="UP000824469">
    <property type="component" value="Unassembled WGS sequence"/>
</dbReference>
<protein>
    <submittedName>
        <fullName evidence="2">Uncharacterized protein</fullName>
    </submittedName>
</protein>
<gene>
    <name evidence="2" type="ORF">KI387_013043</name>
</gene>
<feature type="non-terminal residue" evidence="2">
    <location>
        <position position="79"/>
    </location>
</feature>
<organism evidence="2 3">
    <name type="scientific">Taxus chinensis</name>
    <name type="common">Chinese yew</name>
    <name type="synonym">Taxus wallichiana var. chinensis</name>
    <dbReference type="NCBI Taxonomy" id="29808"/>
    <lineage>
        <taxon>Eukaryota</taxon>
        <taxon>Viridiplantae</taxon>
        <taxon>Streptophyta</taxon>
        <taxon>Embryophyta</taxon>
        <taxon>Tracheophyta</taxon>
        <taxon>Spermatophyta</taxon>
        <taxon>Pinopsida</taxon>
        <taxon>Pinidae</taxon>
        <taxon>Conifers II</taxon>
        <taxon>Cupressales</taxon>
        <taxon>Taxaceae</taxon>
        <taxon>Taxus</taxon>
    </lineage>
</organism>